<dbReference type="Proteomes" id="UP001189429">
    <property type="component" value="Unassembled WGS sequence"/>
</dbReference>
<organism evidence="2 3">
    <name type="scientific">Prorocentrum cordatum</name>
    <dbReference type="NCBI Taxonomy" id="2364126"/>
    <lineage>
        <taxon>Eukaryota</taxon>
        <taxon>Sar</taxon>
        <taxon>Alveolata</taxon>
        <taxon>Dinophyceae</taxon>
        <taxon>Prorocentrales</taxon>
        <taxon>Prorocentraceae</taxon>
        <taxon>Prorocentrum</taxon>
    </lineage>
</organism>
<evidence type="ECO:0000256" key="1">
    <source>
        <dbReference type="SAM" id="MobiDB-lite"/>
    </source>
</evidence>
<reference evidence="2" key="1">
    <citation type="submission" date="2023-10" db="EMBL/GenBank/DDBJ databases">
        <authorList>
            <person name="Chen Y."/>
            <person name="Shah S."/>
            <person name="Dougan E. K."/>
            <person name="Thang M."/>
            <person name="Chan C."/>
        </authorList>
    </citation>
    <scope>NUCLEOTIDE SEQUENCE [LARGE SCALE GENOMIC DNA]</scope>
</reference>
<evidence type="ECO:0000313" key="2">
    <source>
        <dbReference type="EMBL" id="CAK0911924.1"/>
    </source>
</evidence>
<accession>A0ABN9YKV4</accession>
<evidence type="ECO:0000313" key="3">
    <source>
        <dbReference type="Proteomes" id="UP001189429"/>
    </source>
</evidence>
<gene>
    <name evidence="2" type="ORF">PCOR1329_LOCUS85650</name>
</gene>
<comment type="caution">
    <text evidence="2">The sequence shown here is derived from an EMBL/GenBank/DDBJ whole genome shotgun (WGS) entry which is preliminary data.</text>
</comment>
<feature type="compositionally biased region" description="Polar residues" evidence="1">
    <location>
        <begin position="7"/>
        <end position="21"/>
    </location>
</feature>
<feature type="region of interest" description="Disordered" evidence="1">
    <location>
        <begin position="1"/>
        <end position="25"/>
    </location>
</feature>
<name>A0ABN9YKV4_9DINO</name>
<proteinExistence type="predicted"/>
<sequence length="109" mass="11202">MVATVEGTKSSEGSPTRTGATYGSGVQGTIFRNELGKRSNTVAWDLGSSTVSWKTASGGSRNGAWEMQKIVGDTIGIGFSGLVSLTCGLTSERRKGTSSVRGSGGHSTR</sequence>
<evidence type="ECO:0008006" key="4">
    <source>
        <dbReference type="Google" id="ProtNLM"/>
    </source>
</evidence>
<keyword evidence="3" id="KW-1185">Reference proteome</keyword>
<dbReference type="EMBL" id="CAUYUJ010022671">
    <property type="protein sequence ID" value="CAK0911924.1"/>
    <property type="molecule type" value="Genomic_DNA"/>
</dbReference>
<protein>
    <recommendedName>
        <fullName evidence="4">Subtilisin</fullName>
    </recommendedName>
</protein>